<dbReference type="Proteomes" id="UP000735302">
    <property type="component" value="Unassembled WGS sequence"/>
</dbReference>
<protein>
    <submittedName>
        <fullName evidence="2">Uncharacterized protein</fullName>
    </submittedName>
</protein>
<evidence type="ECO:0000313" key="3">
    <source>
        <dbReference type="Proteomes" id="UP000735302"/>
    </source>
</evidence>
<evidence type="ECO:0000256" key="1">
    <source>
        <dbReference type="SAM" id="SignalP"/>
    </source>
</evidence>
<feature type="signal peptide" evidence="1">
    <location>
        <begin position="1"/>
        <end position="28"/>
    </location>
</feature>
<feature type="chain" id="PRO_5043774901" evidence="1">
    <location>
        <begin position="29"/>
        <end position="131"/>
    </location>
</feature>
<dbReference type="AlphaFoldDB" id="A0AAV3YNY4"/>
<keyword evidence="1" id="KW-0732">Signal</keyword>
<dbReference type="EMBL" id="BLXT01001319">
    <property type="protein sequence ID" value="GFN84419.1"/>
    <property type="molecule type" value="Genomic_DNA"/>
</dbReference>
<proteinExistence type="predicted"/>
<reference evidence="2 3" key="1">
    <citation type="journal article" date="2021" name="Elife">
        <title>Chloroplast acquisition without the gene transfer in kleptoplastic sea slugs, Plakobranchus ocellatus.</title>
        <authorList>
            <person name="Maeda T."/>
            <person name="Takahashi S."/>
            <person name="Yoshida T."/>
            <person name="Shimamura S."/>
            <person name="Takaki Y."/>
            <person name="Nagai Y."/>
            <person name="Toyoda A."/>
            <person name="Suzuki Y."/>
            <person name="Arimoto A."/>
            <person name="Ishii H."/>
            <person name="Satoh N."/>
            <person name="Nishiyama T."/>
            <person name="Hasebe M."/>
            <person name="Maruyama T."/>
            <person name="Minagawa J."/>
            <person name="Obokata J."/>
            <person name="Shigenobu S."/>
        </authorList>
    </citation>
    <scope>NUCLEOTIDE SEQUENCE [LARGE SCALE GENOMIC DNA]</scope>
</reference>
<comment type="caution">
    <text evidence="2">The sequence shown here is derived from an EMBL/GenBank/DDBJ whole genome shotgun (WGS) entry which is preliminary data.</text>
</comment>
<accession>A0AAV3YNY4</accession>
<name>A0AAV3YNY4_9GAST</name>
<evidence type="ECO:0000313" key="2">
    <source>
        <dbReference type="EMBL" id="GFN84419.1"/>
    </source>
</evidence>
<keyword evidence="3" id="KW-1185">Reference proteome</keyword>
<sequence length="131" mass="14500">MRSFSDQYFCFVSLLRLFLLSGLNKRNSRNFPENVFITALAQSLARQGEAILTVFRQTWRLTGGRRGFTGVQPSAPGQNDERDLRAKMSRSLDLGDFCKSLAGLVLARSERVTRGGGSEVGDVINGIVENN</sequence>
<gene>
    <name evidence="2" type="ORF">PoB_001092500</name>
</gene>
<organism evidence="2 3">
    <name type="scientific">Plakobranchus ocellatus</name>
    <dbReference type="NCBI Taxonomy" id="259542"/>
    <lineage>
        <taxon>Eukaryota</taxon>
        <taxon>Metazoa</taxon>
        <taxon>Spiralia</taxon>
        <taxon>Lophotrochozoa</taxon>
        <taxon>Mollusca</taxon>
        <taxon>Gastropoda</taxon>
        <taxon>Heterobranchia</taxon>
        <taxon>Euthyneura</taxon>
        <taxon>Panpulmonata</taxon>
        <taxon>Sacoglossa</taxon>
        <taxon>Placobranchoidea</taxon>
        <taxon>Plakobranchidae</taxon>
        <taxon>Plakobranchus</taxon>
    </lineage>
</organism>